<evidence type="ECO:0000313" key="1">
    <source>
        <dbReference type="EMBL" id="MBB3208217.1"/>
    </source>
</evidence>
<name>A0A7W5E2P4_9BACT</name>
<organism evidence="1 2">
    <name type="scientific">Aporhodopirellula rubra</name>
    <dbReference type="NCBI Taxonomy" id="980271"/>
    <lineage>
        <taxon>Bacteria</taxon>
        <taxon>Pseudomonadati</taxon>
        <taxon>Planctomycetota</taxon>
        <taxon>Planctomycetia</taxon>
        <taxon>Pirellulales</taxon>
        <taxon>Pirellulaceae</taxon>
        <taxon>Aporhodopirellula</taxon>
    </lineage>
</organism>
<gene>
    <name evidence="1" type="ORF">FHS27_004044</name>
</gene>
<dbReference type="RefSeq" id="WP_184306444.1">
    <property type="nucleotide sequence ID" value="NZ_JACHXU010000014.1"/>
</dbReference>
<comment type="caution">
    <text evidence="1">The sequence shown here is derived from an EMBL/GenBank/DDBJ whole genome shotgun (WGS) entry which is preliminary data.</text>
</comment>
<sequence>MTVDRSEIALRGLDGSNPLAFLAAIGALRSWTIISPNSHTTMRWEIVGGSWTPILASSEPGFTKDSLCERLDDWLSEAPQIPLLELLGDNLTISPKSFSGFSRTELMKAQEGDAAALVSLAFLAAFGTDATHQSHSKNRQLMQDTALRTMSGAGNQHFLKSMRKIISQTSVKHLRSSLFDLWRYTDEGRGLNLRWDPSDDRRHALRWKEPSKDPSKAMRGANRLAIEAIPMFTTAPMYGNLQTTGFRSHRGTFWSWPIWSVDASLPAVQSTLQLSDLFSESDPTKFQALKSRGIATVFRSQRITVGKFRNMTPAVAVSINSE</sequence>
<dbReference type="Proteomes" id="UP000536179">
    <property type="component" value="Unassembled WGS sequence"/>
</dbReference>
<dbReference type="EMBL" id="JACHXU010000014">
    <property type="protein sequence ID" value="MBB3208217.1"/>
    <property type="molecule type" value="Genomic_DNA"/>
</dbReference>
<proteinExistence type="predicted"/>
<protein>
    <submittedName>
        <fullName evidence="1">Uncharacterized protein</fullName>
    </submittedName>
</protein>
<reference evidence="1 2" key="1">
    <citation type="submission" date="2020-08" db="EMBL/GenBank/DDBJ databases">
        <title>Genomic Encyclopedia of Type Strains, Phase III (KMG-III): the genomes of soil and plant-associated and newly described type strains.</title>
        <authorList>
            <person name="Whitman W."/>
        </authorList>
    </citation>
    <scope>NUCLEOTIDE SEQUENCE [LARGE SCALE GENOMIC DNA]</scope>
    <source>
        <strain evidence="1 2">CECT 8075</strain>
    </source>
</reference>
<dbReference type="AlphaFoldDB" id="A0A7W5E2P4"/>
<accession>A0A7W5E2P4</accession>
<evidence type="ECO:0000313" key="2">
    <source>
        <dbReference type="Proteomes" id="UP000536179"/>
    </source>
</evidence>
<keyword evidence="2" id="KW-1185">Reference proteome</keyword>